<reference evidence="2" key="1">
    <citation type="submission" date="2017-07" db="EMBL/GenBank/DDBJ databases">
        <title>Draft genome sequence of Effusibacillus lacus strain skLN1.</title>
        <authorList>
            <person name="Watanabe M."/>
            <person name="Kojima H."/>
            <person name="Fukui M."/>
        </authorList>
    </citation>
    <scope>NUCLEOTIDE SEQUENCE [LARGE SCALE GENOMIC DNA]</scope>
    <source>
        <strain evidence="2">skLN1</strain>
    </source>
</reference>
<dbReference type="Proteomes" id="UP000217785">
    <property type="component" value="Unassembled WGS sequence"/>
</dbReference>
<organism evidence="1 2">
    <name type="scientific">Effusibacillus lacus</name>
    <dbReference type="NCBI Taxonomy" id="1348429"/>
    <lineage>
        <taxon>Bacteria</taxon>
        <taxon>Bacillati</taxon>
        <taxon>Bacillota</taxon>
        <taxon>Bacilli</taxon>
        <taxon>Bacillales</taxon>
        <taxon>Alicyclobacillaceae</taxon>
        <taxon>Effusibacillus</taxon>
    </lineage>
</organism>
<evidence type="ECO:0000313" key="1">
    <source>
        <dbReference type="EMBL" id="GAX89990.1"/>
    </source>
</evidence>
<name>A0A292YND6_9BACL</name>
<proteinExistence type="predicted"/>
<keyword evidence="2" id="KW-1185">Reference proteome</keyword>
<dbReference type="AlphaFoldDB" id="A0A292YND6"/>
<gene>
    <name evidence="1" type="ORF">EFBL_1616</name>
</gene>
<accession>A0A292YND6</accession>
<comment type="caution">
    <text evidence="1">The sequence shown here is derived from an EMBL/GenBank/DDBJ whole genome shotgun (WGS) entry which is preliminary data.</text>
</comment>
<sequence length="104" mass="11699">MGIGMGSSGSGSSTQDCKVLKILVTCRCKLHLTLRIKGIVHPYDFGRNHTISPLKVNIVNRLIRFGLIRELDEFVYGDTGEDIKEDILVLTSYGESFIRFIRPK</sequence>
<evidence type="ECO:0000313" key="2">
    <source>
        <dbReference type="Proteomes" id="UP000217785"/>
    </source>
</evidence>
<protein>
    <submittedName>
        <fullName evidence="1">Acetoin utilization protein AcuC</fullName>
    </submittedName>
</protein>
<dbReference type="EMBL" id="BDUF01000044">
    <property type="protein sequence ID" value="GAX89990.1"/>
    <property type="molecule type" value="Genomic_DNA"/>
</dbReference>